<dbReference type="HOGENOM" id="CLU_3117315_0_0_6"/>
<gene>
    <name evidence="1" type="ordered locus">NT01EI_1496</name>
</gene>
<reference evidence="2" key="1">
    <citation type="submission" date="2009-03" db="EMBL/GenBank/DDBJ databases">
        <title>Complete genome sequence of Edwardsiella ictaluri 93-146.</title>
        <authorList>
            <person name="Williams M.L."/>
            <person name="Gillaspy A.F."/>
            <person name="Dyer D.W."/>
            <person name="Thune R.L."/>
            <person name="Waldbieser G.C."/>
            <person name="Schuster S.C."/>
            <person name="Gipson J."/>
            <person name="Zaitshik J."/>
            <person name="Landry C."/>
            <person name="Lawrence M.L."/>
        </authorList>
    </citation>
    <scope>NUCLEOTIDE SEQUENCE [LARGE SCALE GENOMIC DNA]</scope>
    <source>
        <strain evidence="2">93-146</strain>
    </source>
</reference>
<evidence type="ECO:0000313" key="2">
    <source>
        <dbReference type="Proteomes" id="UP000001485"/>
    </source>
</evidence>
<accession>C5BFG5</accession>
<name>C5BFG5_EDWI9</name>
<dbReference type="KEGG" id="eic:NT01EI_1496"/>
<dbReference type="EMBL" id="CP001600">
    <property type="protein sequence ID" value="ACR68682.1"/>
    <property type="molecule type" value="Genomic_DNA"/>
</dbReference>
<reference evidence="1 2" key="2">
    <citation type="journal article" date="2012" name="J. Bacteriol.">
        <title>Genome Sequence of Edwardsiella ictaluri 93-146, a Strain Associated with a Natural Channel Catfish Outbreak of Enteric Septicemia of Catfish.</title>
        <authorList>
            <person name="Williams M.L."/>
            <person name="Gillaspy A.F."/>
            <person name="Dyer D.W."/>
            <person name="Thune R.L."/>
            <person name="Waldbieser G.C."/>
            <person name="Schuster S.C."/>
            <person name="Gipson J."/>
            <person name="Zaitshik J."/>
            <person name="Landry C."/>
            <person name="Banes M.M."/>
            <person name="Lawrence M.L."/>
        </authorList>
    </citation>
    <scope>NUCLEOTIDE SEQUENCE [LARGE SCALE GENOMIC DNA]</scope>
    <source>
        <strain evidence="1 2">93-146</strain>
    </source>
</reference>
<protein>
    <submittedName>
        <fullName evidence="1">Uncharacterized protein</fullName>
    </submittedName>
</protein>
<proteinExistence type="predicted"/>
<dbReference type="Proteomes" id="UP000001485">
    <property type="component" value="Chromosome"/>
</dbReference>
<dbReference type="AlphaFoldDB" id="C5BFG5"/>
<sequence length="50" mass="5356">MPGIIPGSPSHCLRGPHRVKNMDFMAPDDAVIGARRHFSCAVGAPTAQER</sequence>
<organism evidence="1 2">
    <name type="scientific">Edwardsiella ictaluri (strain 93-146)</name>
    <dbReference type="NCBI Taxonomy" id="634503"/>
    <lineage>
        <taxon>Bacteria</taxon>
        <taxon>Pseudomonadati</taxon>
        <taxon>Pseudomonadota</taxon>
        <taxon>Gammaproteobacteria</taxon>
        <taxon>Enterobacterales</taxon>
        <taxon>Hafniaceae</taxon>
        <taxon>Edwardsiella</taxon>
    </lineage>
</organism>
<evidence type="ECO:0000313" key="1">
    <source>
        <dbReference type="EMBL" id="ACR68682.1"/>
    </source>
</evidence>